<dbReference type="AlphaFoldDB" id="D5UV53"/>
<feature type="region of interest" description="Disordered" evidence="1">
    <location>
        <begin position="34"/>
        <end position="53"/>
    </location>
</feature>
<protein>
    <recommendedName>
        <fullName evidence="3">DUF306 domain-containing protein</fullName>
    </recommendedName>
</protein>
<evidence type="ECO:0000259" key="3">
    <source>
        <dbReference type="Pfam" id="PF03724"/>
    </source>
</evidence>
<keyword evidence="5" id="KW-1185">Reference proteome</keyword>
<evidence type="ECO:0000313" key="5">
    <source>
        <dbReference type="Proteomes" id="UP000001213"/>
    </source>
</evidence>
<name>D5UV53_TSUPD</name>
<dbReference type="InterPro" id="IPR038670">
    <property type="entry name" value="HslJ-like_sf"/>
</dbReference>
<accession>D5UV53</accession>
<evidence type="ECO:0000313" key="4">
    <source>
        <dbReference type="EMBL" id="ADG77643.1"/>
    </source>
</evidence>
<sequence length="198" mass="19886">MRMTRNTAFLALPLVAGAALVTAGCAGYAGADPAAPSKSGSASATATKAPAKPGTLVGEQWRLKTDPTAWFRVLGSNISGNDSCNSFTGTASALTNAPDKVDFGAGVAATQKYCADPKGTQTAIREALTGLRQWSRQGTEMVLTDVANNRTWTFVFTGSGSSAAPSASKAPSSGHAPATTKAPSTSSSASVTSAAPAR</sequence>
<dbReference type="PROSITE" id="PS51257">
    <property type="entry name" value="PROKAR_LIPOPROTEIN"/>
    <property type="match status" value="1"/>
</dbReference>
<feature type="chain" id="PRO_5003077806" description="DUF306 domain-containing protein" evidence="2">
    <location>
        <begin position="32"/>
        <end position="198"/>
    </location>
</feature>
<reference evidence="4 5" key="2">
    <citation type="journal article" date="2011" name="Stand. Genomic Sci.">
        <title>Complete genome sequence of Tsukamurella paurometabola type strain (no. 33).</title>
        <authorList>
            <person name="Munk A.C."/>
            <person name="Lapidus A."/>
            <person name="Lucas S."/>
            <person name="Nolan M."/>
            <person name="Tice H."/>
            <person name="Cheng J.F."/>
            <person name="Del Rio T.G."/>
            <person name="Goodwin L."/>
            <person name="Pitluck S."/>
            <person name="Liolios K."/>
            <person name="Huntemann M."/>
            <person name="Ivanova N."/>
            <person name="Mavromatis K."/>
            <person name="Mikhailova N."/>
            <person name="Pati A."/>
            <person name="Chen A."/>
            <person name="Palaniappan K."/>
            <person name="Tapia R."/>
            <person name="Han C."/>
            <person name="Land M."/>
            <person name="Hauser L."/>
            <person name="Chang Y.J."/>
            <person name="Jeffries C.D."/>
            <person name="Brettin T."/>
            <person name="Yasawong M."/>
            <person name="Brambilla E.M."/>
            <person name="Rohde M."/>
            <person name="Sikorski J."/>
            <person name="Goker M."/>
            <person name="Detter J.C."/>
            <person name="Woyke T."/>
            <person name="Bristow J."/>
            <person name="Eisen J.A."/>
            <person name="Markowitz V."/>
            <person name="Hugenholtz P."/>
            <person name="Kyrpides N.C."/>
            <person name="Klenk H.P."/>
        </authorList>
    </citation>
    <scope>NUCLEOTIDE SEQUENCE [LARGE SCALE GENOMIC DNA]</scope>
    <source>
        <strain evidence="5">ATCC 8368 / DSM 20162 / CCUG 35730 / CIP 100753 / JCM 10117 / KCTC 9821 / NBRC 16120 / NCIMB 702349 / NCTC 13040</strain>
    </source>
</reference>
<dbReference type="InterPro" id="IPR005184">
    <property type="entry name" value="DUF306_Meta_HslJ"/>
</dbReference>
<gene>
    <name evidence="4" type="ordered locus">Tpau_1010</name>
</gene>
<dbReference type="STRING" id="521096.Tpau_1010"/>
<dbReference type="Proteomes" id="UP000001213">
    <property type="component" value="Chromosome"/>
</dbReference>
<proteinExistence type="predicted"/>
<dbReference type="HOGENOM" id="CLU_1377601_0_0_11"/>
<dbReference type="KEGG" id="tpr:Tpau_1010"/>
<feature type="domain" description="DUF306" evidence="3">
    <location>
        <begin position="76"/>
        <end position="154"/>
    </location>
</feature>
<organism evidence="4 5">
    <name type="scientific">Tsukamurella paurometabola (strain ATCC 8368 / DSM 20162 / CCUG 35730 / CIP 100753 / JCM 10117 / KCTC 9821 / NBRC 16120 / NCIMB 702349 / NCTC 13040)</name>
    <name type="common">Corynebacterium paurometabolum</name>
    <dbReference type="NCBI Taxonomy" id="521096"/>
    <lineage>
        <taxon>Bacteria</taxon>
        <taxon>Bacillati</taxon>
        <taxon>Actinomycetota</taxon>
        <taxon>Actinomycetes</taxon>
        <taxon>Mycobacteriales</taxon>
        <taxon>Tsukamurellaceae</taxon>
        <taxon>Tsukamurella</taxon>
    </lineage>
</organism>
<evidence type="ECO:0000256" key="1">
    <source>
        <dbReference type="SAM" id="MobiDB-lite"/>
    </source>
</evidence>
<dbReference type="Gene3D" id="2.40.128.270">
    <property type="match status" value="1"/>
</dbReference>
<keyword evidence="2" id="KW-0732">Signal</keyword>
<evidence type="ECO:0000256" key="2">
    <source>
        <dbReference type="SAM" id="SignalP"/>
    </source>
</evidence>
<feature type="region of interest" description="Disordered" evidence="1">
    <location>
        <begin position="159"/>
        <end position="198"/>
    </location>
</feature>
<dbReference type="Pfam" id="PF03724">
    <property type="entry name" value="META"/>
    <property type="match status" value="1"/>
</dbReference>
<dbReference type="EMBL" id="CP001966">
    <property type="protein sequence ID" value="ADG77643.1"/>
    <property type="molecule type" value="Genomic_DNA"/>
</dbReference>
<feature type="signal peptide" evidence="2">
    <location>
        <begin position="1"/>
        <end position="31"/>
    </location>
</feature>
<reference evidence="5" key="1">
    <citation type="submission" date="2010-03" db="EMBL/GenBank/DDBJ databases">
        <title>The complete chromosome of Tsukamurella paurometabola DSM 20162.</title>
        <authorList>
            <consortium name="US DOE Joint Genome Institute (JGI-PGF)"/>
            <person name="Lucas S."/>
            <person name="Copeland A."/>
            <person name="Lapidus A."/>
            <person name="Glavina del Rio T."/>
            <person name="Dalin E."/>
            <person name="Tice H."/>
            <person name="Bruce D."/>
            <person name="Goodwin L."/>
            <person name="Pitluck S."/>
            <person name="Kyrpides N."/>
            <person name="Mavromatis K."/>
            <person name="Ivanova N."/>
            <person name="Mikhailova N."/>
            <person name="Munk A.C."/>
            <person name="Brettin T."/>
            <person name="Detter J.C."/>
            <person name="Tapia R."/>
            <person name="Han C."/>
            <person name="Larimer F."/>
            <person name="Land M."/>
            <person name="Hauser L."/>
            <person name="Markowitz V."/>
            <person name="Cheng J.-F."/>
            <person name="Hugenholtz P."/>
            <person name="Woyke T."/>
            <person name="Wu D."/>
            <person name="Jando M."/>
            <person name="Brambilla E."/>
            <person name="Klenk H.-P."/>
            <person name="Eisen J.A."/>
        </authorList>
    </citation>
    <scope>NUCLEOTIDE SEQUENCE [LARGE SCALE GENOMIC DNA]</scope>
    <source>
        <strain evidence="5">ATCC 8368 / DSM 20162 / CCUG 35730 / CIP 100753 / JCM 10117 / KCTC 9821 / NBRC 16120 / NCIMB 702349 / NCTC 13040</strain>
    </source>
</reference>
<dbReference type="eggNOG" id="COG3187">
    <property type="taxonomic scope" value="Bacteria"/>
</dbReference>